<dbReference type="Gene3D" id="3.40.190.10">
    <property type="entry name" value="Periplasmic binding protein-like II"/>
    <property type="match status" value="2"/>
</dbReference>
<evidence type="ECO:0000259" key="13">
    <source>
        <dbReference type="Pfam" id="PF12849"/>
    </source>
</evidence>
<evidence type="ECO:0000256" key="8">
    <source>
        <dbReference type="ARBA" id="ARBA00022729"/>
    </source>
</evidence>
<dbReference type="EMBL" id="JZCR01000011">
    <property type="protein sequence ID" value="KJW13102.1"/>
    <property type="molecule type" value="Genomic_DNA"/>
</dbReference>
<keyword evidence="9" id="KW-0472">Membrane</keyword>
<dbReference type="GO" id="GO:0006817">
    <property type="term" value="P:phosphate ion transport"/>
    <property type="evidence" value="ECO:0007669"/>
    <property type="project" value="UniProtKB-UniRule"/>
</dbReference>
<evidence type="ECO:0000256" key="7">
    <source>
        <dbReference type="ARBA" id="ARBA00022592"/>
    </source>
</evidence>
<dbReference type="GO" id="GO:0042301">
    <property type="term" value="F:phosphate ion binding"/>
    <property type="evidence" value="ECO:0007669"/>
    <property type="project" value="UniProtKB-UniRule"/>
</dbReference>
<dbReference type="SUPFAM" id="SSF53850">
    <property type="entry name" value="Periplasmic binding protein-like II"/>
    <property type="match status" value="1"/>
</dbReference>
<keyword evidence="10 12" id="KW-0564">Palmitate</keyword>
<comment type="similarity">
    <text evidence="3 12">Belongs to the PstS family.</text>
</comment>
<evidence type="ECO:0000313" key="15">
    <source>
        <dbReference type="Proteomes" id="UP000033491"/>
    </source>
</evidence>
<evidence type="ECO:0000256" key="3">
    <source>
        <dbReference type="ARBA" id="ARBA00008725"/>
    </source>
</evidence>
<dbReference type="STRING" id="216463.VC81_05025"/>
<dbReference type="PANTHER" id="PTHR30570">
    <property type="entry name" value="PERIPLASMIC PHOSPHATE BINDING COMPONENT OF PHOSPHATE ABC TRANSPORTER"/>
    <property type="match status" value="1"/>
</dbReference>
<dbReference type="InterPro" id="IPR050811">
    <property type="entry name" value="Phosphate_ABC_transporter"/>
</dbReference>
<comment type="subcellular location">
    <subcellularLocation>
        <location evidence="2 12">Cell membrane</location>
        <topology evidence="2 12">Lipid-anchor</topology>
    </subcellularLocation>
</comment>
<keyword evidence="7 12" id="KW-0592">Phosphate transport</keyword>
<evidence type="ECO:0000256" key="12">
    <source>
        <dbReference type="RuleBase" id="RU367119"/>
    </source>
</evidence>
<dbReference type="AlphaFoldDB" id="A0A0F3RWD1"/>
<proteinExistence type="inferred from homology"/>
<dbReference type="GO" id="GO:0005886">
    <property type="term" value="C:plasma membrane"/>
    <property type="evidence" value="ECO:0007669"/>
    <property type="project" value="UniProtKB-SubCell"/>
</dbReference>
<dbReference type="PATRIC" id="fig|216463.3.peg.110"/>
<evidence type="ECO:0000256" key="1">
    <source>
        <dbReference type="ARBA" id="ARBA00002841"/>
    </source>
</evidence>
<protein>
    <recommendedName>
        <fullName evidence="12">Phosphate-binding protein</fullName>
    </recommendedName>
</protein>
<dbReference type="NCBIfam" id="TIGR02136">
    <property type="entry name" value="ptsS_2"/>
    <property type="match status" value="1"/>
</dbReference>
<dbReference type="OrthoDB" id="9790048at2"/>
<evidence type="ECO:0000256" key="10">
    <source>
        <dbReference type="ARBA" id="ARBA00023139"/>
    </source>
</evidence>
<evidence type="ECO:0000256" key="9">
    <source>
        <dbReference type="ARBA" id="ARBA00023136"/>
    </source>
</evidence>
<comment type="function">
    <text evidence="12">Involved in the system for phosphate transport across the cytoplasmic membrane.</text>
</comment>
<dbReference type="InterPro" id="IPR024370">
    <property type="entry name" value="PBP_domain"/>
</dbReference>
<keyword evidence="6 12" id="KW-1003">Cell membrane</keyword>
<evidence type="ECO:0000313" key="14">
    <source>
        <dbReference type="EMBL" id="KJW13102.1"/>
    </source>
</evidence>
<gene>
    <name evidence="14" type="ORF">VC81_05025</name>
</gene>
<dbReference type="Proteomes" id="UP000033491">
    <property type="component" value="Unassembled WGS sequence"/>
</dbReference>
<keyword evidence="8" id="KW-0732">Signal</keyword>
<accession>A0A0F3RWD1</accession>
<name>A0A0F3RWD1_9LACO</name>
<feature type="domain" description="PBP" evidence="13">
    <location>
        <begin position="27"/>
        <end position="259"/>
    </location>
</feature>
<comment type="function">
    <text evidence="1">Part of the ABC transporter complex PstSACB involved in phosphate import.</text>
</comment>
<reference evidence="14 15" key="1">
    <citation type="submission" date="2015-03" db="EMBL/GenBank/DDBJ databases">
        <authorList>
            <person name="Zheng J."/>
            <person name="Ganezle M."/>
        </authorList>
    </citation>
    <scope>NUCLEOTIDE SEQUENCE [LARGE SCALE GENOMIC DNA]</scope>
    <source>
        <strain evidence="14 15">LP38</strain>
    </source>
</reference>
<evidence type="ECO:0000256" key="5">
    <source>
        <dbReference type="ARBA" id="ARBA00022448"/>
    </source>
</evidence>
<comment type="caution">
    <text evidence="14">The sequence shown here is derived from an EMBL/GenBank/DDBJ whole genome shotgun (WGS) entry which is preliminary data.</text>
</comment>
<comment type="subunit">
    <text evidence="4 12">The complex is composed of two ATP-binding proteins (PstB), two transmembrane proteins (PstC and PstA) and a solute-binding protein (PstS).</text>
</comment>
<dbReference type="Pfam" id="PF12849">
    <property type="entry name" value="PBP_like_2"/>
    <property type="match status" value="1"/>
</dbReference>
<evidence type="ECO:0000256" key="11">
    <source>
        <dbReference type="ARBA" id="ARBA00023288"/>
    </source>
</evidence>
<evidence type="ECO:0000256" key="6">
    <source>
        <dbReference type="ARBA" id="ARBA00022475"/>
    </source>
</evidence>
<dbReference type="RefSeq" id="WP_052957170.1">
    <property type="nucleotide sequence ID" value="NZ_JZCR01000011.1"/>
</dbReference>
<sequence length="295" mass="31806">MTKKRWVQGIVLVVLVALGVFAYQTRQTSHAGESITAVGSTALQPLVEAAGEQYTGEHLGTFINVQGGGTGTGLSQIQEGAVQIGDSDLFATEQKGITGKNLVDHRVAVVGITPIVNKQTGVKNLSTQQLTDIFTGRVTNWQQVGGKKQPIVLINRAQGSGTRATFERYGLAGHRSKTAQEQDSSGMVRQIVATTPGAISYVAFSYVNHTVQALALNHVAPTEANVITNHWKIWSYEHLYTKGQPTGLTKDFIAYVQSPAIQKTLVRQLGYLSPTQMHVERDVDGQVTKIGGTRP</sequence>
<dbReference type="CDD" id="cd13653">
    <property type="entry name" value="PBP2_phosphate_like_1"/>
    <property type="match status" value="1"/>
</dbReference>
<dbReference type="InterPro" id="IPR011862">
    <property type="entry name" value="Phos-bd"/>
</dbReference>
<evidence type="ECO:0000256" key="2">
    <source>
        <dbReference type="ARBA" id="ARBA00004193"/>
    </source>
</evidence>
<evidence type="ECO:0000256" key="4">
    <source>
        <dbReference type="ARBA" id="ARBA00011529"/>
    </source>
</evidence>
<keyword evidence="5 12" id="KW-0813">Transport</keyword>
<organism evidence="14 15">
    <name type="scientific">Levilactobacillus spicheri</name>
    <dbReference type="NCBI Taxonomy" id="216463"/>
    <lineage>
        <taxon>Bacteria</taxon>
        <taxon>Bacillati</taxon>
        <taxon>Bacillota</taxon>
        <taxon>Bacilli</taxon>
        <taxon>Lactobacillales</taxon>
        <taxon>Lactobacillaceae</taxon>
        <taxon>Levilactobacillus</taxon>
    </lineage>
</organism>
<dbReference type="PANTHER" id="PTHR30570:SF4">
    <property type="entry name" value="PHOSPHATE-BINDING PROTEIN PSTS 1"/>
    <property type="match status" value="1"/>
</dbReference>
<keyword evidence="11 12" id="KW-0449">Lipoprotein</keyword>